<dbReference type="GO" id="GO:0008180">
    <property type="term" value="C:COP9 signalosome"/>
    <property type="evidence" value="ECO:0007669"/>
    <property type="project" value="TreeGrafter"/>
</dbReference>
<evidence type="ECO:0000313" key="4">
    <source>
        <dbReference type="Proteomes" id="UP000772434"/>
    </source>
</evidence>
<dbReference type="PANTHER" id="PTHR10758">
    <property type="entry name" value="26S PROTEASOME NON-ATPASE REGULATORY SUBUNIT 3/COP9 SIGNALOSOME COMPLEX SUBUNIT 3"/>
    <property type="match status" value="1"/>
</dbReference>
<dbReference type="EMBL" id="JADNRY010000001">
    <property type="protein sequence ID" value="KAF9078791.1"/>
    <property type="molecule type" value="Genomic_DNA"/>
</dbReference>
<organism evidence="3 4">
    <name type="scientific">Rhodocollybia butyracea</name>
    <dbReference type="NCBI Taxonomy" id="206335"/>
    <lineage>
        <taxon>Eukaryota</taxon>
        <taxon>Fungi</taxon>
        <taxon>Dikarya</taxon>
        <taxon>Basidiomycota</taxon>
        <taxon>Agaricomycotina</taxon>
        <taxon>Agaricomycetes</taxon>
        <taxon>Agaricomycetidae</taxon>
        <taxon>Agaricales</taxon>
        <taxon>Marasmiineae</taxon>
        <taxon>Omphalotaceae</taxon>
        <taxon>Rhodocollybia</taxon>
    </lineage>
</organism>
<gene>
    <name evidence="3" type="ORF">BDP27DRAFT_1281595</name>
</gene>
<dbReference type="AlphaFoldDB" id="A0A9P5QB21"/>
<sequence>MAPDSQSIDGLVQQITASNNLEALAHTLRSPGSGKDVREFILASPLSSGQDPLSVLDLRNNTLGVLYILSARINMSMNASSGVQRPPWALVAQFAQIFIPEQARLAPERMVMLAKGSMRLAEEQGNRKLAIPVLYSIATRLAATPGTLTPIHPLLLLVCLQTKHITPEISRLLIEHPIEDVYLFPVAYPEHLLTPNDNIAYHYLGGIILTKTEHYTTALDYFETAITSPGASGAPPTGLQLEALKKLRLVQCIALGGPQTLPKYASPILLRIFKSSPYQNLINAFPGSPSHRLKQLIAKDRELYMAEFNLGLVERLAKEAPKWIVKRLTETYVTLGLAEIGKYVGIENEGQVRTLVLSMIESKTILATISDSGIVTFHDAP</sequence>
<dbReference type="InterPro" id="IPR050756">
    <property type="entry name" value="CSN3"/>
</dbReference>
<keyword evidence="4" id="KW-1185">Reference proteome</keyword>
<dbReference type="Pfam" id="PF22788">
    <property type="entry name" value="COP9_hel_rpt"/>
    <property type="match status" value="1"/>
</dbReference>
<keyword evidence="1" id="KW-0963">Cytoplasm</keyword>
<dbReference type="OrthoDB" id="29061at2759"/>
<dbReference type="InterPro" id="IPR055089">
    <property type="entry name" value="COP9_N"/>
</dbReference>
<feature type="non-terminal residue" evidence="3">
    <location>
        <position position="381"/>
    </location>
</feature>
<evidence type="ECO:0000313" key="3">
    <source>
        <dbReference type="EMBL" id="KAF9078791.1"/>
    </source>
</evidence>
<evidence type="ECO:0000259" key="2">
    <source>
        <dbReference type="Pfam" id="PF22788"/>
    </source>
</evidence>
<protein>
    <recommendedName>
        <fullName evidence="2">COP9 signalosome complex subunit 3 N-terminal helical repeats domain-containing protein</fullName>
    </recommendedName>
</protein>
<comment type="caution">
    <text evidence="3">The sequence shown here is derived from an EMBL/GenBank/DDBJ whole genome shotgun (WGS) entry which is preliminary data.</text>
</comment>
<dbReference type="PANTHER" id="PTHR10758:SF1">
    <property type="entry name" value="COP9 SIGNALOSOME COMPLEX SUBUNIT 3"/>
    <property type="match status" value="1"/>
</dbReference>
<proteinExistence type="predicted"/>
<dbReference type="Proteomes" id="UP000772434">
    <property type="component" value="Unassembled WGS sequence"/>
</dbReference>
<dbReference type="GO" id="GO:0006511">
    <property type="term" value="P:ubiquitin-dependent protein catabolic process"/>
    <property type="evidence" value="ECO:0007669"/>
    <property type="project" value="TreeGrafter"/>
</dbReference>
<reference evidence="3" key="1">
    <citation type="submission" date="2020-11" db="EMBL/GenBank/DDBJ databases">
        <authorList>
            <consortium name="DOE Joint Genome Institute"/>
            <person name="Ahrendt S."/>
            <person name="Riley R."/>
            <person name="Andreopoulos W."/>
            <person name="Labutti K."/>
            <person name="Pangilinan J."/>
            <person name="Ruiz-Duenas F.J."/>
            <person name="Barrasa J.M."/>
            <person name="Sanchez-Garcia M."/>
            <person name="Camarero S."/>
            <person name="Miyauchi S."/>
            <person name="Serrano A."/>
            <person name="Linde D."/>
            <person name="Babiker R."/>
            <person name="Drula E."/>
            <person name="Ayuso-Fernandez I."/>
            <person name="Pacheco R."/>
            <person name="Padilla G."/>
            <person name="Ferreira P."/>
            <person name="Barriuso J."/>
            <person name="Kellner H."/>
            <person name="Castanera R."/>
            <person name="Alfaro M."/>
            <person name="Ramirez L."/>
            <person name="Pisabarro A.G."/>
            <person name="Kuo A."/>
            <person name="Tritt A."/>
            <person name="Lipzen A."/>
            <person name="He G."/>
            <person name="Yan M."/>
            <person name="Ng V."/>
            <person name="Cullen D."/>
            <person name="Martin F."/>
            <person name="Rosso M.-N."/>
            <person name="Henrissat B."/>
            <person name="Hibbett D."/>
            <person name="Martinez A.T."/>
            <person name="Grigoriev I.V."/>
        </authorList>
    </citation>
    <scope>NUCLEOTIDE SEQUENCE</scope>
    <source>
        <strain evidence="3">AH 40177</strain>
    </source>
</reference>
<accession>A0A9P5QB21</accession>
<feature type="domain" description="COP9 signalosome complex subunit 3 N-terminal helical repeats" evidence="2">
    <location>
        <begin position="51"/>
        <end position="268"/>
    </location>
</feature>
<name>A0A9P5QB21_9AGAR</name>
<evidence type="ECO:0000256" key="1">
    <source>
        <dbReference type="ARBA" id="ARBA00022490"/>
    </source>
</evidence>